<dbReference type="RefSeq" id="WP_132243880.1">
    <property type="nucleotide sequence ID" value="NZ_SLWV01000006.1"/>
</dbReference>
<dbReference type="InterPro" id="IPR013494">
    <property type="entry name" value="CHP02678"/>
</dbReference>
<gene>
    <name evidence="1" type="ORF">EV214_10634</name>
</gene>
<accession>A0A4R2KWK5</accession>
<dbReference type="AlphaFoldDB" id="A0A4R2KWK5"/>
<evidence type="ECO:0000313" key="2">
    <source>
        <dbReference type="Proteomes" id="UP000294919"/>
    </source>
</evidence>
<organism evidence="1 2">
    <name type="scientific">Marinisporobacter balticus</name>
    <dbReference type="NCBI Taxonomy" id="2018667"/>
    <lineage>
        <taxon>Bacteria</taxon>
        <taxon>Bacillati</taxon>
        <taxon>Bacillota</taxon>
        <taxon>Clostridia</taxon>
        <taxon>Peptostreptococcales</taxon>
        <taxon>Thermotaleaceae</taxon>
        <taxon>Marinisporobacter</taxon>
    </lineage>
</organism>
<dbReference type="EMBL" id="SLWV01000006">
    <property type="protein sequence ID" value="TCO77392.1"/>
    <property type="molecule type" value="Genomic_DNA"/>
</dbReference>
<protein>
    <submittedName>
        <fullName evidence="1">Uncharacterized protein (TIGR02678 family)</fullName>
    </submittedName>
</protein>
<dbReference type="Pfam" id="PF09661">
    <property type="entry name" value="DUF2398"/>
    <property type="match status" value="1"/>
</dbReference>
<name>A0A4R2KWK5_9FIRM</name>
<reference evidence="1 2" key="1">
    <citation type="submission" date="2019-03" db="EMBL/GenBank/DDBJ databases">
        <title>Genomic Encyclopedia of Type Strains, Phase IV (KMG-IV): sequencing the most valuable type-strain genomes for metagenomic binning, comparative biology and taxonomic classification.</title>
        <authorList>
            <person name="Goeker M."/>
        </authorList>
    </citation>
    <scope>NUCLEOTIDE SEQUENCE [LARGE SCALE GENOMIC DNA]</scope>
    <source>
        <strain evidence="1 2">DSM 102940</strain>
    </source>
</reference>
<evidence type="ECO:0000313" key="1">
    <source>
        <dbReference type="EMBL" id="TCO77392.1"/>
    </source>
</evidence>
<keyword evidence="2" id="KW-1185">Reference proteome</keyword>
<comment type="caution">
    <text evidence="1">The sequence shown here is derived from an EMBL/GenBank/DDBJ whole genome shotgun (WGS) entry which is preliminary data.</text>
</comment>
<proteinExistence type="predicted"/>
<dbReference type="Proteomes" id="UP000294919">
    <property type="component" value="Unassembled WGS sequence"/>
</dbReference>
<sequence length="379" mass="44846">MEELKKLLENYFILKEKDKDLYYAIKDNYKNFKTFIRDKLGYELLMRGDFIKLEKLPGRSESWMGIDDFDDLREYIFLMFLLIFLEDKNKEEQFLLSHVTEFIAANAVAEKVDWTDYRTRRSLIKVMKFSLNQNIILINDGEEDEFTRDTATEVLYESTGLSKYMVRNFGVDIMKCRTYRDLEEDHGEFVDRERGFSRKNRVYRRLLLSPVVYNEGADDEDYGYIKNYRNIIEEDFRKYLNWPLHVHRNGALAVLGEGDRFKRVFPSSLGISDVVLHLNNKIFEGVKDGIIPKKINDVIAMTQDEFKEMTKDLKEEMGQGWSKEYRECSLDRLNHDILAYMKKFCMVTTIDDFIHIYPLVGKVIGDYPSDYAGGSHNEK</sequence>
<dbReference type="OrthoDB" id="1654131at2"/>
<dbReference type="NCBIfam" id="TIGR02678">
    <property type="entry name" value="TIGR02678 family protein"/>
    <property type="match status" value="1"/>
</dbReference>